<evidence type="ECO:0000313" key="1">
    <source>
        <dbReference type="EMBL" id="HGB30574.1"/>
    </source>
</evidence>
<reference evidence="1" key="1">
    <citation type="journal article" date="2020" name="mSystems">
        <title>Genome- and Community-Level Interaction Insights into Carbon Utilization and Element Cycling Functions of Hydrothermarchaeota in Hydrothermal Sediment.</title>
        <authorList>
            <person name="Zhou Z."/>
            <person name="Liu Y."/>
            <person name="Xu W."/>
            <person name="Pan J."/>
            <person name="Luo Z.H."/>
            <person name="Li M."/>
        </authorList>
    </citation>
    <scope>NUCLEOTIDE SEQUENCE [LARGE SCALE GENOMIC DNA]</scope>
    <source>
        <strain evidence="1">SpSt-751</strain>
    </source>
</reference>
<dbReference type="AlphaFoldDB" id="A0A7C3WX03"/>
<organism evidence="1">
    <name type="scientific">Dictyoglomus turgidum</name>
    <dbReference type="NCBI Taxonomy" id="513050"/>
    <lineage>
        <taxon>Bacteria</taxon>
        <taxon>Pseudomonadati</taxon>
        <taxon>Dictyoglomota</taxon>
        <taxon>Dictyoglomia</taxon>
        <taxon>Dictyoglomales</taxon>
        <taxon>Dictyoglomaceae</taxon>
        <taxon>Dictyoglomus</taxon>
    </lineage>
</organism>
<dbReference type="EMBL" id="DTGA01000036">
    <property type="protein sequence ID" value="HGB30574.1"/>
    <property type="molecule type" value="Genomic_DNA"/>
</dbReference>
<accession>A0A7C3WX03</accession>
<name>A0A7C3WX03_9BACT</name>
<gene>
    <name evidence="1" type="ORF">ENV35_01695</name>
</gene>
<comment type="caution">
    <text evidence="1">The sequence shown here is derived from an EMBL/GenBank/DDBJ whole genome shotgun (WGS) entry which is preliminary data.</text>
</comment>
<sequence>MALSQAQQYFVDLLRSHLSMREVNAKGSSYKLSAVLGDEELWEDFRLGLNYFNTTPPVLTTFSSEDLYQVSKATISEGGDPNAPEREDIQSILITPVIMCALFFTGMRLQWFEAGKHFRYSDNGISIERAKQQDYANIVNGDILAYLNNQLLAIKKALGFKLLKSKGLWSGMISMPRSLTRGLRGTRIGFGG</sequence>
<proteinExistence type="predicted"/>
<protein>
    <submittedName>
        <fullName evidence="1">Uncharacterized protein</fullName>
    </submittedName>
</protein>